<feature type="compositionally biased region" description="Basic and acidic residues" evidence="4">
    <location>
        <begin position="190"/>
        <end position="201"/>
    </location>
</feature>
<dbReference type="InterPro" id="IPR011004">
    <property type="entry name" value="Trimer_LpxA-like_sf"/>
</dbReference>
<feature type="region of interest" description="Disordered" evidence="4">
    <location>
        <begin position="416"/>
        <end position="452"/>
    </location>
</feature>
<dbReference type="Proteomes" id="UP000076580">
    <property type="component" value="Chromosome 01"/>
</dbReference>
<keyword evidence="7" id="KW-1185">Reference proteome</keyword>
<dbReference type="InterPro" id="IPR001451">
    <property type="entry name" value="Hexapep"/>
</dbReference>
<feature type="region of interest" description="Disordered" evidence="4">
    <location>
        <begin position="339"/>
        <end position="364"/>
    </location>
</feature>
<dbReference type="CDD" id="cd00067">
    <property type="entry name" value="GAL4"/>
    <property type="match status" value="1"/>
</dbReference>
<dbReference type="InterPro" id="IPR024688">
    <property type="entry name" value="Mac_dom"/>
</dbReference>
<dbReference type="CDD" id="cd03357">
    <property type="entry name" value="LbH_MAT_GAT"/>
    <property type="match status" value="1"/>
</dbReference>
<feature type="compositionally biased region" description="Low complexity" evidence="4">
    <location>
        <begin position="83"/>
        <end position="92"/>
    </location>
</feature>
<dbReference type="InterPro" id="IPR036864">
    <property type="entry name" value="Zn2-C6_fun-type_DNA-bd_sf"/>
</dbReference>
<keyword evidence="3" id="KW-0539">Nucleus</keyword>
<dbReference type="PANTHER" id="PTHR23416">
    <property type="entry name" value="SIALIC ACID SYNTHASE-RELATED"/>
    <property type="match status" value="1"/>
</dbReference>
<dbReference type="SMART" id="SM01266">
    <property type="entry name" value="Mac"/>
    <property type="match status" value="1"/>
</dbReference>
<dbReference type="STRING" id="98403.A0A151GTL8"/>
<dbReference type="GO" id="GO:0008374">
    <property type="term" value="F:O-acyltransferase activity"/>
    <property type="evidence" value="ECO:0007669"/>
    <property type="project" value="TreeGrafter"/>
</dbReference>
<dbReference type="RefSeq" id="XP_040659704.1">
    <property type="nucleotide sequence ID" value="XM_040798821.1"/>
</dbReference>
<feature type="compositionally biased region" description="Polar residues" evidence="4">
    <location>
        <begin position="436"/>
        <end position="452"/>
    </location>
</feature>
<name>A0A151GTL8_DRECN</name>
<dbReference type="Pfam" id="PF12464">
    <property type="entry name" value="Mac"/>
    <property type="match status" value="1"/>
</dbReference>
<comment type="caution">
    <text evidence="6">The sequence shown here is derived from an EMBL/GenBank/DDBJ whole genome shotgun (WGS) entry which is preliminary data.</text>
</comment>
<feature type="region of interest" description="Disordered" evidence="4">
    <location>
        <begin position="1"/>
        <end position="210"/>
    </location>
</feature>
<organism evidence="6 7">
    <name type="scientific">Drechmeria coniospora</name>
    <name type="common">Nematophagous fungus</name>
    <name type="synonym">Meria coniospora</name>
    <dbReference type="NCBI Taxonomy" id="98403"/>
    <lineage>
        <taxon>Eukaryota</taxon>
        <taxon>Fungi</taxon>
        <taxon>Dikarya</taxon>
        <taxon>Ascomycota</taxon>
        <taxon>Pezizomycotina</taxon>
        <taxon>Sordariomycetes</taxon>
        <taxon>Hypocreomycetidae</taxon>
        <taxon>Hypocreales</taxon>
        <taxon>Ophiocordycipitaceae</taxon>
        <taxon>Drechmeria</taxon>
    </lineage>
</organism>
<dbReference type="AlphaFoldDB" id="A0A151GTL8"/>
<dbReference type="PANTHER" id="PTHR23416:SF76">
    <property type="entry name" value="ZN(II)2CYS6 TRANSCRIPTION FACTOR (EUROFUNG)"/>
    <property type="match status" value="1"/>
</dbReference>
<dbReference type="GO" id="GO:0000981">
    <property type="term" value="F:DNA-binding transcription factor activity, RNA polymerase II-specific"/>
    <property type="evidence" value="ECO:0007669"/>
    <property type="project" value="InterPro"/>
</dbReference>
<reference evidence="6 7" key="1">
    <citation type="journal article" date="2016" name="Sci. Rep.">
        <title>Insights into Adaptations to a Near-Obligate Nematode Endoparasitic Lifestyle from the Finished Genome of Drechmeria coniospora.</title>
        <authorList>
            <person name="Zhang L."/>
            <person name="Zhou Z."/>
            <person name="Guo Q."/>
            <person name="Fokkens L."/>
            <person name="Miskei M."/>
            <person name="Pocsi I."/>
            <person name="Zhang W."/>
            <person name="Chen M."/>
            <person name="Wang L."/>
            <person name="Sun Y."/>
            <person name="Donzelli B.G."/>
            <person name="Gibson D.M."/>
            <person name="Nelson D.R."/>
            <person name="Luo J.G."/>
            <person name="Rep M."/>
            <person name="Liu H."/>
            <person name="Yang S."/>
            <person name="Wang J."/>
            <person name="Krasnoff S.B."/>
            <person name="Xu Y."/>
            <person name="Molnar I."/>
            <person name="Lin M."/>
        </authorList>
    </citation>
    <scope>NUCLEOTIDE SEQUENCE [LARGE SCALE GENOMIC DNA]</scope>
    <source>
        <strain evidence="6 7">ARSEF 6962</strain>
    </source>
</reference>
<evidence type="ECO:0000256" key="4">
    <source>
        <dbReference type="SAM" id="MobiDB-lite"/>
    </source>
</evidence>
<comment type="similarity">
    <text evidence="1">Belongs to the transferase hexapeptide repeat family.</text>
</comment>
<feature type="compositionally biased region" description="Polar residues" evidence="4">
    <location>
        <begin position="355"/>
        <end position="364"/>
    </location>
</feature>
<evidence type="ECO:0000313" key="7">
    <source>
        <dbReference type="Proteomes" id="UP000076580"/>
    </source>
</evidence>
<dbReference type="SUPFAM" id="SSF57701">
    <property type="entry name" value="Zn2/Cys6 DNA-binding domain"/>
    <property type="match status" value="1"/>
</dbReference>
<dbReference type="Gene3D" id="2.160.10.10">
    <property type="entry name" value="Hexapeptide repeat proteins"/>
    <property type="match status" value="1"/>
</dbReference>
<protein>
    <recommendedName>
        <fullName evidence="5">Maltose/galactoside acetyltransferase domain-containing protein</fullName>
    </recommendedName>
</protein>
<feature type="compositionally biased region" description="Basic and acidic residues" evidence="4">
    <location>
        <begin position="29"/>
        <end position="63"/>
    </location>
</feature>
<dbReference type="GeneID" id="63714132"/>
<evidence type="ECO:0000256" key="1">
    <source>
        <dbReference type="ARBA" id="ARBA00007274"/>
    </source>
</evidence>
<dbReference type="InterPro" id="IPR001138">
    <property type="entry name" value="Zn2Cys6_DnaBD"/>
</dbReference>
<keyword evidence="2" id="KW-0808">Transferase</keyword>
<dbReference type="GO" id="GO:0008270">
    <property type="term" value="F:zinc ion binding"/>
    <property type="evidence" value="ECO:0007669"/>
    <property type="project" value="InterPro"/>
</dbReference>
<feature type="compositionally biased region" description="Polar residues" evidence="4">
    <location>
        <begin position="156"/>
        <end position="175"/>
    </location>
</feature>
<proteinExistence type="inferred from homology"/>
<sequence length="702" mass="76054">MSAFTALNGGSPRTAAPPQPVEPAGRKTVPHERPQGKVTVESRDLPELSRHRTESLQKPERTASEPNYADVDGSHKRKRSSSDDANSPSPAREQAPTGKGRPSPPREHRHAGHGRGEGEAVRLSRRGHDEHGVPGKRPTSTTNSTAHGRADDHANDTLQRASSQLDHSDYSQTSPDGEDRSMSVYSPFPGDHRQDLMLQHDPKKRKRNFSNRTKTGCLTCRKRKKKCDEQKPECRPSPPDAMRRPRIFRPFVAFEFYADDAPGSNCIRGGFACAGYPVQRGGTGWHKADKQPATIPLESKDPSYVPPGAYGMPQQAAYAPQPAKREPLPPYRGQALRIDPPQGRSLALSDDDRPTASTLTGASVTSPGMKISAAPYTPANAFPTPVSANTQPPPFAERMAKDYHHVPSLHDMARSEGETARAGNQLPQINILHPTRASSPTSRPQQPASNAQVAAQLALSHPQFPQRRTQKEEMLCGRHYYPFDKELCLERERCAVACWRFNNLTNPPSHGVSPEERARLFLEILQPRYPVRISPSEASPVTNVGRVGRHVAVETPFTCDYGYNISIGNHVAIGRNCTINDVCEVKVGDNCVIGHNVSIFTASLPIDPKKRQGGQGPQMGKGITIEQDCWIGGGAIILPGRIIGKGSTVGAGSIVTKVCSAPSSAHLLCFASPADGPTQDVPPFTVVAGNPARVLRGVGVAP</sequence>
<dbReference type="Pfam" id="PF14602">
    <property type="entry name" value="Hexapep_2"/>
    <property type="match status" value="1"/>
</dbReference>
<dbReference type="SUPFAM" id="SSF51161">
    <property type="entry name" value="Trimeric LpxA-like enzymes"/>
    <property type="match status" value="1"/>
</dbReference>
<accession>A0A151GTL8</accession>
<dbReference type="Pfam" id="PF00132">
    <property type="entry name" value="Hexapep"/>
    <property type="match status" value="1"/>
</dbReference>
<dbReference type="InterPro" id="IPR051159">
    <property type="entry name" value="Hexapeptide_acetyltransf"/>
</dbReference>
<evidence type="ECO:0000256" key="3">
    <source>
        <dbReference type="ARBA" id="ARBA00023242"/>
    </source>
</evidence>
<feature type="compositionally biased region" description="Basic and acidic residues" evidence="4">
    <location>
        <begin position="114"/>
        <end position="133"/>
    </location>
</feature>
<feature type="domain" description="Maltose/galactoside acetyltransferase" evidence="5">
    <location>
        <begin position="471"/>
        <end position="530"/>
    </location>
</feature>
<dbReference type="GO" id="GO:0016407">
    <property type="term" value="F:acetyltransferase activity"/>
    <property type="evidence" value="ECO:0007669"/>
    <property type="project" value="InterPro"/>
</dbReference>
<evidence type="ECO:0000256" key="2">
    <source>
        <dbReference type="ARBA" id="ARBA00022679"/>
    </source>
</evidence>
<dbReference type="InParanoid" id="A0A151GTL8"/>
<dbReference type="EMBL" id="LAYC01000001">
    <property type="protein sequence ID" value="KYK60352.1"/>
    <property type="molecule type" value="Genomic_DNA"/>
</dbReference>
<evidence type="ECO:0000313" key="6">
    <source>
        <dbReference type="EMBL" id="KYK60352.1"/>
    </source>
</evidence>
<gene>
    <name evidence="6" type="ORF">DCS_01489</name>
</gene>
<evidence type="ECO:0000259" key="5">
    <source>
        <dbReference type="SMART" id="SM01266"/>
    </source>
</evidence>